<evidence type="ECO:0008006" key="2">
    <source>
        <dbReference type="Google" id="ProtNLM"/>
    </source>
</evidence>
<reference evidence="1" key="1">
    <citation type="submission" date="2018-05" db="EMBL/GenBank/DDBJ databases">
        <authorList>
            <person name="Lanie J.A."/>
            <person name="Ng W.-L."/>
            <person name="Kazmierczak K.M."/>
            <person name="Andrzejewski T.M."/>
            <person name="Davidsen T.M."/>
            <person name="Wayne K.J."/>
            <person name="Tettelin H."/>
            <person name="Glass J.I."/>
            <person name="Rusch D."/>
            <person name="Podicherti R."/>
            <person name="Tsui H.-C.T."/>
            <person name="Winkler M.E."/>
        </authorList>
    </citation>
    <scope>NUCLEOTIDE SEQUENCE</scope>
</reference>
<evidence type="ECO:0000313" key="1">
    <source>
        <dbReference type="EMBL" id="SVB34738.1"/>
    </source>
</evidence>
<accession>A0A382D8E7</accession>
<sequence>MPVSFARLVVLALTLLAVLADREPVRAQTPSLETVLARAADYVSIYQQDLGNIIADEEYTQAVDPGRTRRMYSELLVFSPPDDERWLVFRDVIEVDGKPVEDREQRLADLFQETPDVPAALELKLRTESARFNIGFIRRDLNVPTMALQLLTNRERSRLVLEKTQEELLGDLKTWVIAFQAVDSPALIQDAQKQDLLSHGVFWIEPATGRVLQTDFLVEDDAIGLTIEMRVRYQHNDSMGMLVPATMTEHYSVDVK</sequence>
<dbReference type="EMBL" id="UINC01038152">
    <property type="protein sequence ID" value="SVB34738.1"/>
    <property type="molecule type" value="Genomic_DNA"/>
</dbReference>
<feature type="non-terminal residue" evidence="1">
    <location>
        <position position="256"/>
    </location>
</feature>
<dbReference type="AlphaFoldDB" id="A0A382D8E7"/>
<gene>
    <name evidence="1" type="ORF">METZ01_LOCUS187592</name>
</gene>
<protein>
    <recommendedName>
        <fullName evidence="2">MucB/RseB N-terminal domain-containing protein</fullName>
    </recommendedName>
</protein>
<name>A0A382D8E7_9ZZZZ</name>
<proteinExistence type="predicted"/>
<organism evidence="1">
    <name type="scientific">marine metagenome</name>
    <dbReference type="NCBI Taxonomy" id="408172"/>
    <lineage>
        <taxon>unclassified sequences</taxon>
        <taxon>metagenomes</taxon>
        <taxon>ecological metagenomes</taxon>
    </lineage>
</organism>